<evidence type="ECO:0000256" key="6">
    <source>
        <dbReference type="ARBA" id="ARBA00023126"/>
    </source>
</evidence>
<evidence type="ECO:0000256" key="2">
    <source>
        <dbReference type="ARBA" id="ARBA00008419"/>
    </source>
</evidence>
<dbReference type="Proteomes" id="UP000007062">
    <property type="component" value="Unassembled WGS sequence"/>
</dbReference>
<dbReference type="eggNOG" id="KOG2653">
    <property type="taxonomic scope" value="Eukaryota"/>
</dbReference>
<dbReference type="InterPro" id="IPR013328">
    <property type="entry name" value="6PGD_dom2"/>
</dbReference>
<dbReference type="VEuPathDB" id="VectorBase:AGAMI1_010459"/>
<dbReference type="Pfam" id="PF00393">
    <property type="entry name" value="6PGD"/>
    <property type="match status" value="1"/>
</dbReference>
<protein>
    <recommendedName>
        <fullName evidence="3">phosphogluconate dehydrogenase (NADP(+)-dependent, decarboxylating)</fullName>
        <ecNumber evidence="3">1.1.1.44</ecNumber>
    </recommendedName>
</protein>
<reference evidence="9" key="6">
    <citation type="submission" date="2021-01" db="UniProtKB">
        <authorList>
            <consortium name="EnsemblMetazoa"/>
        </authorList>
    </citation>
    <scope>IDENTIFICATION</scope>
    <source>
        <strain evidence="9">PEST</strain>
    </source>
</reference>
<accession>Q7QH45</accession>
<evidence type="ECO:0000313" key="9">
    <source>
        <dbReference type="EnsemblMetazoa" id="AGAP012497-PA"/>
    </source>
</evidence>
<dbReference type="EC" id="1.1.1.44" evidence="3"/>
<dbReference type="Gene3D" id="1.10.1040.10">
    <property type="entry name" value="N-(1-d-carboxylethyl)-l-norvaline Dehydrogenase, domain 2"/>
    <property type="match status" value="1"/>
</dbReference>
<evidence type="ECO:0000256" key="3">
    <source>
        <dbReference type="ARBA" id="ARBA00013011"/>
    </source>
</evidence>
<dbReference type="GO" id="GO:0004616">
    <property type="term" value="F:phosphogluconate dehydrogenase (decarboxylating) activity"/>
    <property type="evidence" value="ECO:0007669"/>
    <property type="project" value="UniProtKB-EC"/>
</dbReference>
<evidence type="ECO:0000256" key="1">
    <source>
        <dbReference type="ARBA" id="ARBA00004874"/>
    </source>
</evidence>
<dbReference type="PANTHER" id="PTHR11811">
    <property type="entry name" value="6-PHOSPHOGLUCONATE DEHYDROGENASE"/>
    <property type="match status" value="1"/>
</dbReference>
<dbReference type="KEGG" id="aga:1270920"/>
<evidence type="ECO:0000256" key="5">
    <source>
        <dbReference type="ARBA" id="ARBA00023064"/>
    </source>
</evidence>
<dbReference type="EnsemblMetazoa" id="AGAP012497-RA">
    <property type="protein sequence ID" value="AGAP012497-PA"/>
    <property type="gene ID" value="AGAP012497"/>
</dbReference>
<reference evidence="8 10" key="1">
    <citation type="journal article" date="2002" name="Science">
        <title>The genome sequence of the malaria mosquito Anopheles gambiae.</title>
        <authorList>
            <person name="Holt R.A."/>
            <person name="Subramanian G.M."/>
            <person name="Halpern A."/>
            <person name="Sutton G.G."/>
            <person name="Charlab R."/>
            <person name="Nusskern D.R."/>
            <person name="Wincker P."/>
            <person name="Clark A.G."/>
            <person name="Ribeiro J.M."/>
            <person name="Wides R."/>
            <person name="Salzberg S.L."/>
            <person name="Loftus B."/>
            <person name="Yandell M."/>
            <person name="Majoros W.H."/>
            <person name="Rusch D.B."/>
            <person name="Lai Z."/>
            <person name="Kraft C.L."/>
            <person name="Abril J.F."/>
            <person name="Anthouard V."/>
            <person name="Arensburger P."/>
            <person name="Atkinson P.W."/>
            <person name="Baden H."/>
            <person name="de Berardinis V."/>
            <person name="Baldwin D."/>
            <person name="Benes V."/>
            <person name="Biedler J."/>
            <person name="Blass C."/>
            <person name="Bolanos R."/>
            <person name="Boscus D."/>
            <person name="Barnstead M."/>
            <person name="Cai S."/>
            <person name="Center A."/>
            <person name="Chaturverdi K."/>
            <person name="Christophides G.K."/>
            <person name="Chrystal M.A."/>
            <person name="Clamp M."/>
            <person name="Cravchik A."/>
            <person name="Curwen V."/>
            <person name="Dana A."/>
            <person name="Delcher A."/>
            <person name="Dew I."/>
            <person name="Evans C.A."/>
            <person name="Flanigan M."/>
            <person name="Grundschober-Freimoser A."/>
            <person name="Friedli L."/>
            <person name="Gu Z."/>
            <person name="Guan P."/>
            <person name="Guigo R."/>
            <person name="Hillenmeyer M.E."/>
            <person name="Hladun S.L."/>
            <person name="Hogan J.R."/>
            <person name="Hong Y.S."/>
            <person name="Hoover J."/>
            <person name="Jaillon O."/>
            <person name="Ke Z."/>
            <person name="Kodira C."/>
            <person name="Kokoza E."/>
            <person name="Koutsos A."/>
            <person name="Letunic I."/>
            <person name="Levitsky A."/>
            <person name="Liang Y."/>
            <person name="Lin J.J."/>
            <person name="Lobo N.F."/>
            <person name="Lopez J.R."/>
            <person name="Malek J.A."/>
            <person name="McIntosh T.C."/>
            <person name="Meister S."/>
            <person name="Miller J."/>
            <person name="Mobarry C."/>
            <person name="Mongin E."/>
            <person name="Murphy S.D."/>
            <person name="O'Brochta D.A."/>
            <person name="Pfannkoch C."/>
            <person name="Qi R."/>
            <person name="Regier M.A."/>
            <person name="Remington K."/>
            <person name="Shao H."/>
            <person name="Sharakhova M.V."/>
            <person name="Sitter C.D."/>
            <person name="Shetty J."/>
            <person name="Smith T.J."/>
            <person name="Strong R."/>
            <person name="Sun J."/>
            <person name="Thomasova D."/>
            <person name="Ton L.Q."/>
            <person name="Topalis P."/>
            <person name="Tu Z."/>
            <person name="Unger M.F."/>
            <person name="Walenz B."/>
            <person name="Wang A."/>
            <person name="Wang J."/>
            <person name="Wang M."/>
            <person name="Wang X."/>
            <person name="Woodford K.J."/>
            <person name="Wortman J.R."/>
            <person name="Wu M."/>
            <person name="Yao A."/>
            <person name="Zdobnov E.M."/>
            <person name="Zhang H."/>
            <person name="Zhao Q."/>
            <person name="Zhao S."/>
            <person name="Zhu S.C."/>
            <person name="Zhimulev I."/>
            <person name="Coluzzi M."/>
            <person name="della Torre A."/>
            <person name="Roth C.W."/>
            <person name="Louis C."/>
            <person name="Kalush F."/>
            <person name="Mural R.J."/>
            <person name="Myers E.W."/>
            <person name="Adams M.D."/>
            <person name="Smith H.O."/>
            <person name="Broder S."/>
            <person name="Gardner M.J."/>
            <person name="Fraser C.M."/>
            <person name="Birney E."/>
            <person name="Bork P."/>
            <person name="Brey P.T."/>
            <person name="Venter J.C."/>
            <person name="Weissenbach J."/>
            <person name="Kafatos F.C."/>
            <person name="Collins F.H."/>
            <person name="Hoffman S.L."/>
        </authorList>
    </citation>
    <scope>NUCLEOTIDE SEQUENCE [LARGE SCALE GENOMIC DNA]</scope>
    <source>
        <strain evidence="8 10">PEST</strain>
    </source>
</reference>
<dbReference type="EMBL" id="AAAB01008819">
    <property type="protein sequence ID" value="EAA05390.3"/>
    <property type="molecule type" value="Genomic_DNA"/>
</dbReference>
<dbReference type="GO" id="GO:0006098">
    <property type="term" value="P:pentose-phosphate shunt"/>
    <property type="evidence" value="ECO:0007669"/>
    <property type="project" value="UniProtKB-UniPathway"/>
</dbReference>
<dbReference type="GO" id="GO:0019521">
    <property type="term" value="P:D-gluconate metabolic process"/>
    <property type="evidence" value="ECO:0007669"/>
    <property type="project" value="UniProtKB-KW"/>
</dbReference>
<dbReference type="SUPFAM" id="SSF48179">
    <property type="entry name" value="6-phosphogluconate dehydrogenase C-terminal domain-like"/>
    <property type="match status" value="1"/>
</dbReference>
<feature type="domain" description="6-phosphogluconate dehydrogenase C-terminal" evidence="7">
    <location>
        <begin position="34"/>
        <end position="93"/>
    </location>
</feature>
<reference evidence="8" key="5">
    <citation type="submission" date="2011-05" db="EMBL/GenBank/DDBJ databases">
        <authorList>
            <consortium name="VectorBase"/>
        </authorList>
    </citation>
    <scope>NUCLEOTIDE SEQUENCE</scope>
    <source>
        <strain evidence="8">PEST</strain>
    </source>
</reference>
<dbReference type="InterPro" id="IPR006183">
    <property type="entry name" value="Pgluconate_DH"/>
</dbReference>
<keyword evidence="10" id="KW-1185">Reference proteome</keyword>
<comment type="pathway">
    <text evidence="1">Carbohydrate degradation; pentose phosphate pathway; D-ribulose 5-phosphate from D-glucose 6-phosphate (oxidative stage): step 3/3.</text>
</comment>
<dbReference type="AlphaFoldDB" id="Q7QH45"/>
<reference evidence="8 10" key="3">
    <citation type="journal article" date="2004" name="Trends Parasitol.">
        <title>The Anopheles gambiae genome: an update.</title>
        <authorList>
            <person name="Mongin E."/>
            <person name="Louis C."/>
            <person name="Holt R.A."/>
            <person name="Birney E."/>
            <person name="Collins F.H."/>
        </authorList>
    </citation>
    <scope>NUCLEOTIDE SEQUENCE [LARGE SCALE GENOMIC DNA]</scope>
    <source>
        <strain evidence="8 10">PEST</strain>
    </source>
</reference>
<proteinExistence type="inferred from homology"/>
<evidence type="ECO:0000259" key="7">
    <source>
        <dbReference type="Pfam" id="PF00393"/>
    </source>
</evidence>
<dbReference type="FunFam" id="1.10.1040.10:FF:000077">
    <property type="entry name" value="AGAP012912-PA"/>
    <property type="match status" value="1"/>
</dbReference>
<comment type="similarity">
    <text evidence="2">Belongs to the 6-phosphogluconate dehydrogenase family.</text>
</comment>
<keyword evidence="5" id="KW-0311">Gluconate utilization</keyword>
<keyword evidence="6" id="KW-0570">Pentose shunt</keyword>
<dbReference type="UniPathway" id="UPA00115">
    <property type="reaction ID" value="UER00410"/>
</dbReference>
<organism evidence="8">
    <name type="scientific">Anopheles gambiae</name>
    <name type="common">African malaria mosquito</name>
    <dbReference type="NCBI Taxonomy" id="7165"/>
    <lineage>
        <taxon>Eukaryota</taxon>
        <taxon>Metazoa</taxon>
        <taxon>Ecdysozoa</taxon>
        <taxon>Arthropoda</taxon>
        <taxon>Hexapoda</taxon>
        <taxon>Insecta</taxon>
        <taxon>Pterygota</taxon>
        <taxon>Neoptera</taxon>
        <taxon>Endopterygota</taxon>
        <taxon>Diptera</taxon>
        <taxon>Nematocera</taxon>
        <taxon>Culicoidea</taxon>
        <taxon>Culicidae</taxon>
        <taxon>Anophelinae</taxon>
        <taxon>Anopheles</taxon>
    </lineage>
</organism>
<dbReference type="InterPro" id="IPR008927">
    <property type="entry name" value="6-PGluconate_DH-like_C_sf"/>
</dbReference>
<evidence type="ECO:0000313" key="10">
    <source>
        <dbReference type="Proteomes" id="UP000007062"/>
    </source>
</evidence>
<dbReference type="InterPro" id="IPR006114">
    <property type="entry name" value="6PGDH_C"/>
</dbReference>
<reference evidence="8 10" key="4">
    <citation type="journal article" date="2007" name="Genome Biol.">
        <title>Update of the Anopheles gambiae PEST genome assembly.</title>
        <authorList>
            <person name="Sharakhova M.V."/>
            <person name="Hammond M.P."/>
            <person name="Lobo N.F."/>
            <person name="Krzywinski J."/>
            <person name="Unger M.F."/>
            <person name="Hillenmeyer M.E."/>
            <person name="Bruggner R.V."/>
            <person name="Birney E."/>
            <person name="Collins F.H."/>
        </authorList>
    </citation>
    <scope>NUCLEOTIDE SEQUENCE [LARGE SCALE GENOMIC DNA]</scope>
    <source>
        <strain evidence="8 10">PEST</strain>
    </source>
</reference>
<reference evidence="8" key="2">
    <citation type="submission" date="2002-03" db="EMBL/GenBank/DDBJ databases">
        <authorList>
            <consortium name="The Anopheles Genome Sequencing Consortium"/>
        </authorList>
    </citation>
    <scope>NUCLEOTIDE SEQUENCE</scope>
    <source>
        <strain evidence="8">PEST</strain>
    </source>
</reference>
<gene>
    <name evidence="9" type="primary">1270920</name>
    <name evidence="8" type="ORF">AgaP_AGAP012497</name>
</gene>
<dbReference type="STRING" id="7165.Q7QH45"/>
<evidence type="ECO:0000313" key="8">
    <source>
        <dbReference type="EMBL" id="EAA05390.3"/>
    </source>
</evidence>
<keyword evidence="4" id="KW-0560">Oxidoreductase</keyword>
<dbReference type="HOGENOM" id="CLU_2322299_0_0_1"/>
<dbReference type="VEuPathDB" id="VectorBase:AGAP012497"/>
<name>Q7QH45_ANOGA</name>
<sequence>MKFLAFTHDADAEAICAKSNGDPYCEGIVIGGAGDLVKMVHNGIEYGDIQLICAACHLMLALGMTRKEMAQEFDVWNKGVLDSFLIEIPHDFLNGDVEG</sequence>
<dbReference type="PaxDb" id="7165-AGAP012497-PA"/>
<evidence type="ECO:0000256" key="4">
    <source>
        <dbReference type="ARBA" id="ARBA00023002"/>
    </source>
</evidence>